<gene>
    <name evidence="6" type="ORF">CHILSU_LOCUS3709</name>
</gene>
<protein>
    <recommendedName>
        <fullName evidence="5">MD-2-related lipid-recognition domain-containing protein</fullName>
    </recommendedName>
</protein>
<keyword evidence="3" id="KW-0964">Secreted</keyword>
<dbReference type="PANTHER" id="PTHR11306:SF68">
    <property type="entry name" value="NPC INTRACELLULAR CHOLESTEROL TRANSPORTER 2"/>
    <property type="match status" value="1"/>
</dbReference>
<organism evidence="6 7">
    <name type="scientific">Chilo suppressalis</name>
    <name type="common">Asiatic rice borer moth</name>
    <dbReference type="NCBI Taxonomy" id="168631"/>
    <lineage>
        <taxon>Eukaryota</taxon>
        <taxon>Metazoa</taxon>
        <taxon>Ecdysozoa</taxon>
        <taxon>Arthropoda</taxon>
        <taxon>Hexapoda</taxon>
        <taxon>Insecta</taxon>
        <taxon>Pterygota</taxon>
        <taxon>Neoptera</taxon>
        <taxon>Endopterygota</taxon>
        <taxon>Lepidoptera</taxon>
        <taxon>Glossata</taxon>
        <taxon>Ditrysia</taxon>
        <taxon>Pyraloidea</taxon>
        <taxon>Crambidae</taxon>
        <taxon>Crambinae</taxon>
        <taxon>Chilo</taxon>
    </lineage>
</organism>
<evidence type="ECO:0000256" key="4">
    <source>
        <dbReference type="SAM" id="SignalP"/>
    </source>
</evidence>
<dbReference type="InterPro" id="IPR014756">
    <property type="entry name" value="Ig_E-set"/>
</dbReference>
<dbReference type="InterPro" id="IPR003172">
    <property type="entry name" value="ML_dom"/>
</dbReference>
<keyword evidence="4" id="KW-0732">Signal</keyword>
<evidence type="ECO:0000256" key="2">
    <source>
        <dbReference type="ARBA" id="ARBA00006370"/>
    </source>
</evidence>
<feature type="signal peptide" evidence="4">
    <location>
        <begin position="1"/>
        <end position="19"/>
    </location>
</feature>
<dbReference type="Gene3D" id="2.60.40.770">
    <property type="match status" value="1"/>
</dbReference>
<evidence type="ECO:0000259" key="5">
    <source>
        <dbReference type="SMART" id="SM00737"/>
    </source>
</evidence>
<comment type="similarity">
    <text evidence="2">Belongs to the NPC2 family.</text>
</comment>
<evidence type="ECO:0000256" key="1">
    <source>
        <dbReference type="ARBA" id="ARBA00004613"/>
    </source>
</evidence>
<dbReference type="PANTHER" id="PTHR11306">
    <property type="entry name" value="NIEMANN PICK TYPE C2 PROTEIN NPC2-RELATED"/>
    <property type="match status" value="1"/>
</dbReference>
<evidence type="ECO:0000256" key="3">
    <source>
        <dbReference type="ARBA" id="ARBA00022525"/>
    </source>
</evidence>
<dbReference type="InterPro" id="IPR039670">
    <property type="entry name" value="NPC2-like"/>
</dbReference>
<comment type="subcellular location">
    <subcellularLocation>
        <location evidence="1">Secreted</location>
    </subcellularLocation>
</comment>
<accession>A0ABN8AZ51</accession>
<dbReference type="EMBL" id="OU963910">
    <property type="protein sequence ID" value="CAH0400514.1"/>
    <property type="molecule type" value="Genomic_DNA"/>
</dbReference>
<dbReference type="Proteomes" id="UP001153292">
    <property type="component" value="Chromosome 17"/>
</dbReference>
<reference evidence="6" key="1">
    <citation type="submission" date="2021-12" db="EMBL/GenBank/DDBJ databases">
        <authorList>
            <person name="King R."/>
        </authorList>
    </citation>
    <scope>NUCLEOTIDE SEQUENCE</scope>
</reference>
<sequence>MASSTSLTFFFALLAAAVATEVQQCPGRSFENLSENVEVTPCKKPPCRLKKGTDEHISITFTPSTEVKDVVNHVSAITFGLPLPFVGVDGNSICNKVFLENGEKASCPLQAGTKYVYKDSFPILAFYPSISVKVHWALKADDAEITCFEVPARIA</sequence>
<evidence type="ECO:0000313" key="6">
    <source>
        <dbReference type="EMBL" id="CAH0400514.1"/>
    </source>
</evidence>
<dbReference type="SUPFAM" id="SSF81296">
    <property type="entry name" value="E set domains"/>
    <property type="match status" value="1"/>
</dbReference>
<dbReference type="Pfam" id="PF02221">
    <property type="entry name" value="E1_DerP2_DerF2"/>
    <property type="match status" value="1"/>
</dbReference>
<keyword evidence="7" id="KW-1185">Reference proteome</keyword>
<name>A0ABN8AZ51_CHISP</name>
<feature type="chain" id="PRO_5045940729" description="MD-2-related lipid-recognition domain-containing protein" evidence="4">
    <location>
        <begin position="20"/>
        <end position="155"/>
    </location>
</feature>
<dbReference type="SMART" id="SM00737">
    <property type="entry name" value="ML"/>
    <property type="match status" value="1"/>
</dbReference>
<proteinExistence type="inferred from homology"/>
<feature type="domain" description="MD-2-related lipid-recognition" evidence="5">
    <location>
        <begin position="22"/>
        <end position="152"/>
    </location>
</feature>
<evidence type="ECO:0000313" key="7">
    <source>
        <dbReference type="Proteomes" id="UP001153292"/>
    </source>
</evidence>